<dbReference type="KEGG" id="splr:C0J00_03190"/>
<dbReference type="EMBL" id="CP025536">
    <property type="protein sequence ID" value="AUW97517.1"/>
    <property type="molecule type" value="Genomic_DNA"/>
</dbReference>
<dbReference type="InterPro" id="IPR019931">
    <property type="entry name" value="LPXTG_anchor"/>
</dbReference>
<evidence type="ECO:0000256" key="4">
    <source>
        <dbReference type="ARBA" id="ARBA00022729"/>
    </source>
</evidence>
<reference evidence="9 10" key="2">
    <citation type="submission" date="2018-02" db="EMBL/GenBank/DDBJ databases">
        <title>Whole genome sequencing analysis of Streptococcus pluranimalium isolated from cattle infected mastitis in China.</title>
        <authorList>
            <person name="Zhang J.-R."/>
            <person name="Hu G.-Z."/>
        </authorList>
    </citation>
    <scope>NUCLEOTIDE SEQUENCE [LARGE SCALE GENOMIC DNA]</scope>
    <source>
        <strain evidence="9 10">TH11417</strain>
    </source>
</reference>
<feature type="domain" description="SpaA-like prealbumin fold" evidence="8">
    <location>
        <begin position="1148"/>
        <end position="1235"/>
    </location>
</feature>
<dbReference type="InterPro" id="IPR013378">
    <property type="entry name" value="InlB-like_B-rpt"/>
</dbReference>
<dbReference type="Proteomes" id="UP000238956">
    <property type="component" value="Chromosome"/>
</dbReference>
<protein>
    <recommendedName>
        <fullName evidence="11">Prealbumin-like fold domain-containing protein</fullName>
    </recommendedName>
</protein>
<dbReference type="Pfam" id="PF00746">
    <property type="entry name" value="Gram_pos_anchor"/>
    <property type="match status" value="1"/>
</dbReference>
<dbReference type="GO" id="GO:0030313">
    <property type="term" value="C:cell envelope"/>
    <property type="evidence" value="ECO:0007669"/>
    <property type="project" value="UniProtKB-SubCell"/>
</dbReference>
<evidence type="ECO:0000313" key="9">
    <source>
        <dbReference type="EMBL" id="AUW97517.1"/>
    </source>
</evidence>
<dbReference type="Gene3D" id="2.60.40.10">
    <property type="entry name" value="Immunoglobulins"/>
    <property type="match status" value="1"/>
</dbReference>
<reference evidence="9 10" key="1">
    <citation type="submission" date="2017-12" db="EMBL/GenBank/DDBJ databases">
        <authorList>
            <person name="Hurst M.R.H."/>
        </authorList>
    </citation>
    <scope>NUCLEOTIDE SEQUENCE [LARGE SCALE GENOMIC DNA]</scope>
    <source>
        <strain evidence="9 10">TH11417</strain>
    </source>
</reference>
<dbReference type="Pfam" id="PF09479">
    <property type="entry name" value="Flg_new"/>
    <property type="match status" value="3"/>
</dbReference>
<name>A0A2L0D6T7_9STRE</name>
<gene>
    <name evidence="9" type="ORF">C0J00_03190</name>
</gene>
<keyword evidence="4" id="KW-0732">Signal</keyword>
<evidence type="ECO:0000256" key="3">
    <source>
        <dbReference type="ARBA" id="ARBA00022525"/>
    </source>
</evidence>
<evidence type="ECO:0000259" key="8">
    <source>
        <dbReference type="Pfam" id="PF17802"/>
    </source>
</evidence>
<keyword evidence="10" id="KW-1185">Reference proteome</keyword>
<keyword evidence="3" id="KW-0964">Secreted</keyword>
<feature type="transmembrane region" description="Helical" evidence="6">
    <location>
        <begin position="1280"/>
        <end position="1299"/>
    </location>
</feature>
<comment type="subcellular location">
    <subcellularLocation>
        <location evidence="1">Cell envelope</location>
    </subcellularLocation>
</comment>
<proteinExistence type="predicted"/>
<evidence type="ECO:0000256" key="2">
    <source>
        <dbReference type="ARBA" id="ARBA00022512"/>
    </source>
</evidence>
<dbReference type="OrthoDB" id="663332at2"/>
<evidence type="ECO:0000256" key="1">
    <source>
        <dbReference type="ARBA" id="ARBA00004196"/>
    </source>
</evidence>
<keyword evidence="5" id="KW-0572">Peptidoglycan-anchor</keyword>
<evidence type="ECO:0000259" key="7">
    <source>
        <dbReference type="Pfam" id="PF00746"/>
    </source>
</evidence>
<keyword evidence="2" id="KW-0134">Cell wall</keyword>
<organism evidence="9 10">
    <name type="scientific">Streptococcus pluranimalium</name>
    <dbReference type="NCBI Taxonomy" id="82348"/>
    <lineage>
        <taxon>Bacteria</taxon>
        <taxon>Bacillati</taxon>
        <taxon>Bacillota</taxon>
        <taxon>Bacilli</taxon>
        <taxon>Lactobacillales</taxon>
        <taxon>Streptococcaceae</taxon>
        <taxon>Streptococcus</taxon>
    </lineage>
</organism>
<dbReference type="InterPro" id="IPR041033">
    <property type="entry name" value="SpaA_PFL_dom_1"/>
</dbReference>
<evidence type="ECO:0000256" key="6">
    <source>
        <dbReference type="SAM" id="Phobius"/>
    </source>
</evidence>
<keyword evidence="6" id="KW-1133">Transmembrane helix</keyword>
<dbReference type="Pfam" id="PF17802">
    <property type="entry name" value="SpaA"/>
    <property type="match status" value="1"/>
</dbReference>
<dbReference type="Gene3D" id="2.60.40.4270">
    <property type="entry name" value="Listeria-Bacteroides repeat domain"/>
    <property type="match status" value="3"/>
</dbReference>
<feature type="domain" description="Gram-positive cocci surface proteins LPxTG" evidence="7">
    <location>
        <begin position="1265"/>
        <end position="1304"/>
    </location>
</feature>
<dbReference type="NCBIfam" id="TIGR01167">
    <property type="entry name" value="LPXTG_anchor"/>
    <property type="match status" value="1"/>
</dbReference>
<dbReference type="InterPro" id="IPR042229">
    <property type="entry name" value="Listeria/Bacterioides_rpt_sf"/>
</dbReference>
<evidence type="ECO:0000313" key="10">
    <source>
        <dbReference type="Proteomes" id="UP000238956"/>
    </source>
</evidence>
<evidence type="ECO:0008006" key="11">
    <source>
        <dbReference type="Google" id="ProtNLM"/>
    </source>
</evidence>
<dbReference type="NCBIfam" id="TIGR02543">
    <property type="entry name" value="List_Bact_rpt"/>
    <property type="match status" value="2"/>
</dbReference>
<sequence length="1312" mass="148297">MDQSFETYKQKTLEKVSRKDDEIKSLFFYDITLVSNGKEIQPSSAVKVEVVYDNPLEVSDEELEIVHFKDNGALEVLKSKTDPETVDSSSDIAFRTESFSVYAIVQPDNTKLPLRTYIFENADGSQYLFKTNSDTETDTQIIKDGQSLHGVGIPYVDDDKHFNGWYIFNKDTNTYGDEIHFEEAIEVKQTETIYVRPSYGNVAYVTFYDNEDGTLVLEKHQVALEEGKGTVNLAEHTAVSPSATQVFAGWSLTKGGSVITENITNYPIAKDTVFYPIFKESKKIEFNTGDIGEGAPYVAPKFVIEGEKAESIKPTDPTRNGYTFGGWYRDSNYQTAFDFSSTVTEDIVLYARWLPATANYTIVYWQQSKTDSKNSLAADKTYDYAGQVSRTATVDSIVSLTSSDRNPDSKGFVYTNARGETSTVVKADGSSIINVYFDRKLITMRFLNDTYYRSYTGPVAVNSTVWTSPTYAQYVTTYTGLYGTSLAENGYTWPSSGTQNWTYYASGGQARGMSYLGEFILPEDTYDTSNTEIRFYRNGRKTVNYYFYKQNIDGTYSSTPTDVGSGQMATFTFSEKYSGFNVAWYRRYYSGTTSSYDSDWRKAANNGTTQTFYTYGTYYNSVDYPLDLHIQYDRKAYHINFLDPLNNQELTNFDPVSVYYEDNLSKYKPDTTIDKPTPSLPGYRWDGKWYKDQTLTQEIDWSITMPSHDLKVYAGWEKIRYDVTIEANGGELLDTQATYFTLDYGEKITEFANITRDYVEDPNGEYYYRHDTDNGLATDGRHAHYTKDPTEPNVDTTKRYRYEKDAYKLVGWYYVNADGTTRPYNFSGIVVGDTTLRAIWRRVGEYKVNYSPIVYDYTTNQPMVDDKGNAVLATNLPIDGNSYDDQSHSAMLTRPTISGEYRFRGWYYDGKLYNPHDEFIIDAELADENKIIHIYPVFKSVNDLNVETTRITYDGNGGEKDVDGKTVTHVSEEDLLINTVKTLPKETYFDRVGYNLVGWNTNEADADAGHIQFELGQEVGVDNLPNSENVLYAVWQPKLYSVTISKKVIGNESDKVKSFTFTPGGALTSANFALKDGEVKVYQDIPYGSTISVDEQYNEAYTTIERITHTNLASGKSDRTYEKTGLAELIVDGNIEINFVNERRRQNIYLQKVDVGNLLTGLKNAEFTLYKVENGQRQPLPDYEQLVSDGDGYLTTGKSRKFSLDIGNYQLIETKAPDGYLLEENPIDISVTSTSVSLIQNGNASEVTVSSLDDGSTLFSTKVTNSQGIELPNTGGIGQYIYVILGGSLAIFAAYLYYVKSKKKGTESSVLY</sequence>
<keyword evidence="6" id="KW-0812">Transmembrane</keyword>
<evidence type="ECO:0000256" key="5">
    <source>
        <dbReference type="ARBA" id="ARBA00023088"/>
    </source>
</evidence>
<accession>A0A2L0D6T7</accession>
<dbReference type="InterPro" id="IPR013783">
    <property type="entry name" value="Ig-like_fold"/>
</dbReference>
<keyword evidence="6" id="KW-0472">Membrane</keyword>